<organism evidence="2 3">
    <name type="scientific">Candidatus Saccharicenans subterraneus</name>
    <dbReference type="NCBI Taxonomy" id="2508984"/>
    <lineage>
        <taxon>Bacteria</taxon>
        <taxon>Candidatus Aminicenantota</taxon>
        <taxon>Candidatus Aminicenantia</taxon>
        <taxon>Candidatus Aminicenantales</taxon>
        <taxon>Candidatus Saccharicenantaceae</taxon>
        <taxon>Candidatus Saccharicenans</taxon>
    </lineage>
</organism>
<reference evidence="2 3" key="1">
    <citation type="submission" date="2018-08" db="EMBL/GenBank/DDBJ databases">
        <title>Genome analysis of the thermophilic bacterium of the candidate phylum Aminicenantes from deep subsurface aquifer revealed its physiology and ecological role.</title>
        <authorList>
            <person name="Kadnikov V.V."/>
            <person name="Mardanov A.V."/>
            <person name="Beletsky A.V."/>
            <person name="Karnachuk O.V."/>
            <person name="Ravin N.V."/>
        </authorList>
    </citation>
    <scope>NUCLEOTIDE SEQUENCE [LARGE SCALE GENOMIC DNA]</scope>
    <source>
        <strain evidence="2">BY38</strain>
    </source>
</reference>
<protein>
    <recommendedName>
        <fullName evidence="1">Transglutaminase-like domain-containing protein</fullName>
    </recommendedName>
</protein>
<dbReference type="InterPro" id="IPR002931">
    <property type="entry name" value="Transglutaminase-like"/>
</dbReference>
<dbReference type="SMART" id="SM00460">
    <property type="entry name" value="TGc"/>
    <property type="match status" value="1"/>
</dbReference>
<dbReference type="InterPro" id="IPR038765">
    <property type="entry name" value="Papain-like_cys_pep_sf"/>
</dbReference>
<comment type="caution">
    <text evidence="2">The sequence shown here is derived from an EMBL/GenBank/DDBJ whole genome shotgun (WGS) entry which is preliminary data.</text>
</comment>
<dbReference type="Gene3D" id="3.10.620.30">
    <property type="match status" value="1"/>
</dbReference>
<accession>A0A3E2BL15</accession>
<dbReference type="Gene3D" id="2.60.40.1120">
    <property type="entry name" value="Carboxypeptidase-like, regulatory domain"/>
    <property type="match status" value="1"/>
</dbReference>
<proteinExistence type="predicted"/>
<dbReference type="SUPFAM" id="SSF54001">
    <property type="entry name" value="Cysteine proteinases"/>
    <property type="match status" value="1"/>
</dbReference>
<dbReference type="Pfam" id="PF01841">
    <property type="entry name" value="Transglut_core"/>
    <property type="match status" value="2"/>
</dbReference>
<evidence type="ECO:0000259" key="1">
    <source>
        <dbReference type="SMART" id="SM00460"/>
    </source>
</evidence>
<dbReference type="PANTHER" id="PTHR35532:SF5">
    <property type="entry name" value="CARBOHYDRATE-BINDING DOMAIN-CONTAINING PROTEIN"/>
    <property type="match status" value="1"/>
</dbReference>
<dbReference type="EMBL" id="QUAH01000010">
    <property type="protein sequence ID" value="RFT15352.1"/>
    <property type="molecule type" value="Genomic_DNA"/>
</dbReference>
<feature type="domain" description="Transglutaminase-like" evidence="1">
    <location>
        <begin position="172"/>
        <end position="231"/>
    </location>
</feature>
<dbReference type="AlphaFoldDB" id="A0A3E2BL15"/>
<gene>
    <name evidence="2" type="ORF">OP8BY_0461</name>
</gene>
<evidence type="ECO:0000313" key="3">
    <source>
        <dbReference type="Proteomes" id="UP000257323"/>
    </source>
</evidence>
<dbReference type="Proteomes" id="UP000257323">
    <property type="component" value="Unassembled WGS sequence"/>
</dbReference>
<evidence type="ECO:0000313" key="2">
    <source>
        <dbReference type="EMBL" id="RFT15352.1"/>
    </source>
</evidence>
<dbReference type="PANTHER" id="PTHR35532">
    <property type="entry name" value="SIMILAR TO POLYHYDROXYALKANOATE DEPOLYMERASE"/>
    <property type="match status" value="1"/>
</dbReference>
<name>A0A3E2BL15_9BACT</name>
<sequence length="875" mass="99810">MILISGCCWLTPACSRQEHFLQDSSYRQLVHKQYLRRVELARGRQQELFSVMKGLSAREKEAMEFLYAFMPLSDLANLDGQYFLEQVRTAFEAREFFSWGREIPEDIFRHFVLPYRVNNENPDRARQVFFEELKPRIKDLDMYRAALEVNHWCHEKVTYRPTDERTSAPLATVKTAFGRCGEESTFTVAALRAVSIPARQVYTPRWAHTDDNHAWVEVWVNGHWYYLGACEPEPELNMGWFSGPAKRAMMVHTTVFGQYQGPEETLTRTELFTRINQLSLYAPTARLTVEVRDRAGAPVSGATVEFCLYNYAEFYPVAVKSTDEKGLASILTGLGDLMVIAYKDDLLAWQKVTAGSLEKLSLTLTEPDLSEREIDLDIIPPVARSVEPADPARAEENNRRLRLEDIIRATYESSFINRDIASIFAREKGLPEELTWKYLESSRGNWLEILDYLYLLKPEEFQTGLGLLGAITAKDLRDTPAAILLHHLWEAPGRNEGLDEETYINFVVSPRIGRELLTPWRKDLKEKFREAETAFRENPDRIADWIKVNIKTDDSNYYNVPLFPHRALQLGRADIYSMKILYVAIARTLGIPARIDQATGRPCYLAQGQWREVFFGDEGPRPAALTKSSLTLNYGPIPGLPRPVYYTHFTLARLSQGKYRTLDYENEPALNSFPCRLLVDPGHYLLVSGNRQPDGSVLCRLKFFEVPSEKETSVSITLRTSLREPDILGQLNPEARVYDLKRQTGLNLSTITEGRNFILMLVEPDREPTKHLLEEVQTLAGQFAAWPGLLAVVVTRDTLPAGFEPASYRRLPDSVRLLYDSEGELKKAILRALGKESPGLPLVLACRPGGQVIFYSEGYRIGTGEQLVRTLAWLK</sequence>